<name>A0A8J6FBK3_ELECQ</name>
<feature type="region of interest" description="Disordered" evidence="1">
    <location>
        <begin position="53"/>
        <end position="77"/>
    </location>
</feature>
<accession>A0A8J6FBK3</accession>
<organism evidence="2 3">
    <name type="scientific">Eleutherodactylus coqui</name>
    <name type="common">Puerto Rican coqui</name>
    <dbReference type="NCBI Taxonomy" id="57060"/>
    <lineage>
        <taxon>Eukaryota</taxon>
        <taxon>Metazoa</taxon>
        <taxon>Chordata</taxon>
        <taxon>Craniata</taxon>
        <taxon>Vertebrata</taxon>
        <taxon>Euteleostomi</taxon>
        <taxon>Amphibia</taxon>
        <taxon>Batrachia</taxon>
        <taxon>Anura</taxon>
        <taxon>Neobatrachia</taxon>
        <taxon>Hyloidea</taxon>
        <taxon>Eleutherodactylidae</taxon>
        <taxon>Eleutherodactylinae</taxon>
        <taxon>Eleutherodactylus</taxon>
        <taxon>Eleutherodactylus</taxon>
    </lineage>
</organism>
<protein>
    <submittedName>
        <fullName evidence="2">Uncharacterized protein</fullName>
    </submittedName>
</protein>
<dbReference type="EMBL" id="WNTK01000005">
    <property type="protein sequence ID" value="KAG9484346.1"/>
    <property type="molecule type" value="Genomic_DNA"/>
</dbReference>
<comment type="caution">
    <text evidence="2">The sequence shown here is derived from an EMBL/GenBank/DDBJ whole genome shotgun (WGS) entry which is preliminary data.</text>
</comment>
<dbReference type="Proteomes" id="UP000770717">
    <property type="component" value="Unassembled WGS sequence"/>
</dbReference>
<evidence type="ECO:0000313" key="3">
    <source>
        <dbReference type="Proteomes" id="UP000770717"/>
    </source>
</evidence>
<keyword evidence="3" id="KW-1185">Reference proteome</keyword>
<gene>
    <name evidence="2" type="ORF">GDO78_009980</name>
</gene>
<sequence>MVGAVACCPLATWSKSHHRFYRYVFFFRPGGESMEQELPPLPSSVRVCRSCGVPSTSAQPTHVSTHNSGGDIMHQYP</sequence>
<dbReference type="AlphaFoldDB" id="A0A8J6FBK3"/>
<reference evidence="2" key="1">
    <citation type="thesis" date="2020" institute="ProQuest LLC" country="789 East Eisenhower Parkway, Ann Arbor, MI, USA">
        <title>Comparative Genomics and Chromosome Evolution.</title>
        <authorList>
            <person name="Mudd A.B."/>
        </authorList>
    </citation>
    <scope>NUCLEOTIDE SEQUENCE</scope>
    <source>
        <strain evidence="2">HN-11 Male</strain>
        <tissue evidence="2">Kidney and liver</tissue>
    </source>
</reference>
<proteinExistence type="predicted"/>
<feature type="compositionally biased region" description="Polar residues" evidence="1">
    <location>
        <begin position="53"/>
        <end position="68"/>
    </location>
</feature>
<evidence type="ECO:0000256" key="1">
    <source>
        <dbReference type="SAM" id="MobiDB-lite"/>
    </source>
</evidence>
<evidence type="ECO:0000313" key="2">
    <source>
        <dbReference type="EMBL" id="KAG9484346.1"/>
    </source>
</evidence>